<dbReference type="Proteomes" id="UP000349468">
    <property type="component" value="Unassembled WGS sequence"/>
</dbReference>
<name>A0A5E7QED3_PSEFL</name>
<dbReference type="SUPFAM" id="SSF160424">
    <property type="entry name" value="BH3703-like"/>
    <property type="match status" value="1"/>
</dbReference>
<dbReference type="InterPro" id="IPR036170">
    <property type="entry name" value="YezG-like_sf"/>
</dbReference>
<organism evidence="1 2">
    <name type="scientific">Pseudomonas fluorescens</name>
    <dbReference type="NCBI Taxonomy" id="294"/>
    <lineage>
        <taxon>Bacteria</taxon>
        <taxon>Pseudomonadati</taxon>
        <taxon>Pseudomonadota</taxon>
        <taxon>Gammaproteobacteria</taxon>
        <taxon>Pseudomonadales</taxon>
        <taxon>Pseudomonadaceae</taxon>
        <taxon>Pseudomonas</taxon>
    </lineage>
</organism>
<evidence type="ECO:0000313" key="2">
    <source>
        <dbReference type="Proteomes" id="UP000349468"/>
    </source>
</evidence>
<gene>
    <name evidence="1" type="ORF">PS870_06064</name>
</gene>
<dbReference type="AlphaFoldDB" id="A0A5E7QED3"/>
<accession>A0A5E7QED3</accession>
<dbReference type="EMBL" id="CABVIK010000028">
    <property type="protein sequence ID" value="VVP59945.1"/>
    <property type="molecule type" value="Genomic_DNA"/>
</dbReference>
<reference evidence="1 2" key="1">
    <citation type="submission" date="2019-09" db="EMBL/GenBank/DDBJ databases">
        <authorList>
            <person name="Chandra G."/>
            <person name="Truman W A."/>
        </authorList>
    </citation>
    <scope>NUCLEOTIDE SEQUENCE [LARGE SCALE GENOMIC DNA]</scope>
    <source>
        <strain evidence="1">PS870</strain>
    </source>
</reference>
<protein>
    <submittedName>
        <fullName evidence="1">Uncharacterized protein</fullName>
    </submittedName>
</protein>
<sequence length="102" mass="11718">MKEQLGILNSLAALIYDEAPKACEEIVYKAELDLDEGWVESSFSYCKDGVRHSDFLSDSCEVEVSALVSKLNELMCKHTGGRWRCFVMKFDRNFEVSTDFEY</sequence>
<evidence type="ECO:0000313" key="1">
    <source>
        <dbReference type="EMBL" id="VVP59945.1"/>
    </source>
</evidence>
<dbReference type="RefSeq" id="WP_102594237.1">
    <property type="nucleotide sequence ID" value="NZ_CABVIK010000028.1"/>
</dbReference>
<proteinExistence type="predicted"/>